<protein>
    <submittedName>
        <fullName evidence="2">Uncharacterized protein</fullName>
    </submittedName>
</protein>
<accession>A0A0G4FZE4</accession>
<feature type="region of interest" description="Disordered" evidence="1">
    <location>
        <begin position="1"/>
        <end position="28"/>
    </location>
</feature>
<dbReference type="AlphaFoldDB" id="A0A0G4FZE4"/>
<organism evidence="2">
    <name type="scientific">Chromera velia CCMP2878</name>
    <dbReference type="NCBI Taxonomy" id="1169474"/>
    <lineage>
        <taxon>Eukaryota</taxon>
        <taxon>Sar</taxon>
        <taxon>Alveolata</taxon>
        <taxon>Colpodellida</taxon>
        <taxon>Chromeraceae</taxon>
        <taxon>Chromera</taxon>
    </lineage>
</organism>
<name>A0A0G4FZE4_9ALVE</name>
<dbReference type="EMBL" id="CDMZ01000737">
    <property type="protein sequence ID" value="CEM20459.1"/>
    <property type="molecule type" value="Genomic_DNA"/>
</dbReference>
<reference evidence="2" key="1">
    <citation type="submission" date="2014-11" db="EMBL/GenBank/DDBJ databases">
        <authorList>
            <person name="Otto D Thomas"/>
            <person name="Naeem Raeece"/>
        </authorList>
    </citation>
    <scope>NUCLEOTIDE SEQUENCE</scope>
</reference>
<feature type="compositionally biased region" description="Acidic residues" evidence="1">
    <location>
        <begin position="302"/>
        <end position="312"/>
    </location>
</feature>
<evidence type="ECO:0000313" key="2">
    <source>
        <dbReference type="EMBL" id="CEM20459.1"/>
    </source>
</evidence>
<dbReference type="VEuPathDB" id="CryptoDB:Cvel_19391"/>
<evidence type="ECO:0000256" key="1">
    <source>
        <dbReference type="SAM" id="MobiDB-lite"/>
    </source>
</evidence>
<feature type="compositionally biased region" description="Basic and acidic residues" evidence="1">
    <location>
        <begin position="274"/>
        <end position="292"/>
    </location>
</feature>
<feature type="compositionally biased region" description="Low complexity" evidence="1">
    <location>
        <begin position="14"/>
        <end position="25"/>
    </location>
</feature>
<proteinExistence type="predicted"/>
<feature type="region of interest" description="Disordered" evidence="1">
    <location>
        <begin position="266"/>
        <end position="342"/>
    </location>
</feature>
<gene>
    <name evidence="2" type="ORF">Cvel_19391</name>
</gene>
<sequence length="516" mass="57898">MSAERIRCSRNGDSSRTASQSAASSFGKARRVEFDEQLKVANEEITKTVSKLVARIENAFKEPEKEEAETEGEEASTEKKPTPLERSVIARVSSSFDAKKQHESHLLHRSSVLSRASKTLILKKLPQFREIHEHRAAASTGPSLLQMKTEANAQVKAVQYVVGSALPSYDVPVGMIKAFYQRHYEEIELLRQLRAELRRVTQTTLYELGRVGEIETMSYDLTQKEKDNLLDYIRFQLTKTENAGKKSPSLADEADWKVQRFRELDQQHAPSADLEEKRQQEAEKAFEEEKQEAAGIPGAAAESEEEPPEYQADEVKPPDESEEAQAASGDKLELGSSDEADDGILSTFRQENKKGMALIQTKSEHHAPHPVEVAGEAALANKMAKMYGKNKQLTFRLNATGSYPDIAELVNDQMRRTDDAENLIRAKFLDMVVRLSKAQTEMVVNALHSATNAILSKMASRIENAKEEEAARKLSPGGTRYARTALFEPNIDDLNDYIKSVQFFVCLLRPRQNDLI</sequence>
<feature type="compositionally biased region" description="Acidic residues" evidence="1">
    <location>
        <begin position="65"/>
        <end position="75"/>
    </location>
</feature>
<feature type="region of interest" description="Disordered" evidence="1">
    <location>
        <begin position="62"/>
        <end position="83"/>
    </location>
</feature>